<dbReference type="InterPro" id="IPR015422">
    <property type="entry name" value="PyrdxlP-dep_Trfase_small"/>
</dbReference>
<dbReference type="Gene3D" id="3.40.640.10">
    <property type="entry name" value="Type I PLP-dependent aspartate aminotransferase-like (Major domain)"/>
    <property type="match status" value="1"/>
</dbReference>
<sequence length="403" mass="43631">MSATHLPLARRAPNLVGSVIDSSTSLLASQTHDIVRFAMGAPSDDLMPVRVFNQYYGESTPGKYTYGATDGEPELVEQVLALTQLQGIETSADRITITTGGMQGLDLACKLFVDPGDLVVVEGPTYTNGIATALSYGAEVLEAPLDENGLVVEELPELIARAGRTPKAIYTIPTFQNPSGATLSRARREQLLELAERWGSVIIDDDPYGLLRFEGGPVPGFTQIAPGHPLVFSVRTFSKILAPGLRVGWVDAPTELQQLLINAKQAMDTCTNVPAQHLVANFLKDGHLDTHLRWVKGLYQERKNAMRDSLRTHFGNGVRSTNPEGGFFLWLAFAGAYADIHTQKLFEPALRHGVACIPGPAFSTTGAFSDALRLCFATSSPERIDEGVVRLKRAADEMLEGIA</sequence>
<dbReference type="Proteomes" id="UP001589710">
    <property type="component" value="Unassembled WGS sequence"/>
</dbReference>
<evidence type="ECO:0000313" key="7">
    <source>
        <dbReference type="Proteomes" id="UP001589710"/>
    </source>
</evidence>
<evidence type="ECO:0000256" key="2">
    <source>
        <dbReference type="ARBA" id="ARBA00022576"/>
    </source>
</evidence>
<gene>
    <name evidence="6" type="ORF">ACFFTL_16105</name>
</gene>
<accession>A0ABV5R7G6</accession>
<dbReference type="PANTHER" id="PTHR42790">
    <property type="entry name" value="AMINOTRANSFERASE"/>
    <property type="match status" value="1"/>
</dbReference>
<evidence type="ECO:0000256" key="3">
    <source>
        <dbReference type="ARBA" id="ARBA00022679"/>
    </source>
</evidence>
<dbReference type="PANTHER" id="PTHR42790:SF19">
    <property type="entry name" value="KYNURENINE_ALPHA-AMINOADIPATE AMINOTRANSFERASE, MITOCHONDRIAL"/>
    <property type="match status" value="1"/>
</dbReference>
<evidence type="ECO:0000256" key="4">
    <source>
        <dbReference type="ARBA" id="ARBA00022898"/>
    </source>
</evidence>
<dbReference type="InterPro" id="IPR004839">
    <property type="entry name" value="Aminotransferase_I/II_large"/>
</dbReference>
<dbReference type="Gene3D" id="3.90.1150.10">
    <property type="entry name" value="Aspartate Aminotransferase, domain 1"/>
    <property type="match status" value="1"/>
</dbReference>
<keyword evidence="7" id="KW-1185">Reference proteome</keyword>
<comment type="cofactor">
    <cofactor evidence="1">
        <name>pyridoxal 5'-phosphate</name>
        <dbReference type="ChEBI" id="CHEBI:597326"/>
    </cofactor>
</comment>
<dbReference type="CDD" id="cd00609">
    <property type="entry name" value="AAT_like"/>
    <property type="match status" value="1"/>
</dbReference>
<keyword evidence="4" id="KW-0663">Pyridoxal phosphate</keyword>
<dbReference type="InterPro" id="IPR050859">
    <property type="entry name" value="Class-I_PLP-dep_aminotransf"/>
</dbReference>
<dbReference type="SUPFAM" id="SSF53383">
    <property type="entry name" value="PLP-dependent transferases"/>
    <property type="match status" value="1"/>
</dbReference>
<organism evidence="6 7">
    <name type="scientific">Streptomyces yanii</name>
    <dbReference type="NCBI Taxonomy" id="78510"/>
    <lineage>
        <taxon>Bacteria</taxon>
        <taxon>Bacillati</taxon>
        <taxon>Actinomycetota</taxon>
        <taxon>Actinomycetes</taxon>
        <taxon>Kitasatosporales</taxon>
        <taxon>Streptomycetaceae</taxon>
        <taxon>Streptomyces</taxon>
    </lineage>
</organism>
<comment type="caution">
    <text evidence="6">The sequence shown here is derived from an EMBL/GenBank/DDBJ whole genome shotgun (WGS) entry which is preliminary data.</text>
</comment>
<dbReference type="EMBL" id="JBHMCG010000074">
    <property type="protein sequence ID" value="MFB9573792.1"/>
    <property type="molecule type" value="Genomic_DNA"/>
</dbReference>
<dbReference type="RefSeq" id="WP_345517041.1">
    <property type="nucleotide sequence ID" value="NZ_BAAAXD010000042.1"/>
</dbReference>
<dbReference type="InterPro" id="IPR015421">
    <property type="entry name" value="PyrdxlP-dep_Trfase_major"/>
</dbReference>
<proteinExistence type="predicted"/>
<protein>
    <submittedName>
        <fullName evidence="6">PLP-dependent aminotransferase family protein</fullName>
    </submittedName>
</protein>
<keyword evidence="2 6" id="KW-0032">Aminotransferase</keyword>
<evidence type="ECO:0000259" key="5">
    <source>
        <dbReference type="Pfam" id="PF00155"/>
    </source>
</evidence>
<feature type="domain" description="Aminotransferase class I/classII large" evidence="5">
    <location>
        <begin position="35"/>
        <end position="391"/>
    </location>
</feature>
<dbReference type="GO" id="GO:0008483">
    <property type="term" value="F:transaminase activity"/>
    <property type="evidence" value="ECO:0007669"/>
    <property type="project" value="UniProtKB-KW"/>
</dbReference>
<dbReference type="InterPro" id="IPR015424">
    <property type="entry name" value="PyrdxlP-dep_Trfase"/>
</dbReference>
<dbReference type="Pfam" id="PF00155">
    <property type="entry name" value="Aminotran_1_2"/>
    <property type="match status" value="1"/>
</dbReference>
<evidence type="ECO:0000313" key="6">
    <source>
        <dbReference type="EMBL" id="MFB9573792.1"/>
    </source>
</evidence>
<reference evidence="6 7" key="1">
    <citation type="submission" date="2024-09" db="EMBL/GenBank/DDBJ databases">
        <authorList>
            <person name="Sun Q."/>
            <person name="Mori K."/>
        </authorList>
    </citation>
    <scope>NUCLEOTIDE SEQUENCE [LARGE SCALE GENOMIC DNA]</scope>
    <source>
        <strain evidence="6 7">JCM 3331</strain>
    </source>
</reference>
<keyword evidence="3" id="KW-0808">Transferase</keyword>
<name>A0ABV5R7G6_9ACTN</name>
<evidence type="ECO:0000256" key="1">
    <source>
        <dbReference type="ARBA" id="ARBA00001933"/>
    </source>
</evidence>